<evidence type="ECO:0008006" key="3">
    <source>
        <dbReference type="Google" id="ProtNLM"/>
    </source>
</evidence>
<proteinExistence type="predicted"/>
<keyword evidence="2" id="KW-1185">Reference proteome</keyword>
<sequence length="110" mass="12708">MYGFDKDNLKAETTILNRMYKTVHDQNNVQSKINFIASENYKANSASCERSFSCLRRLKIYLRTTMGQLRLNSLGILQIEPERSSLIDKDEVIDKFSAAAECRGRRLLLQ</sequence>
<accession>A0AAV0Y6D7</accession>
<name>A0AAV0Y6D7_9HEMI</name>
<reference evidence="1 2" key="1">
    <citation type="submission" date="2023-01" db="EMBL/GenBank/DDBJ databases">
        <authorList>
            <person name="Whitehead M."/>
        </authorList>
    </citation>
    <scope>NUCLEOTIDE SEQUENCE [LARGE SCALE GENOMIC DNA]</scope>
</reference>
<organism evidence="1 2">
    <name type="scientific">Macrosiphum euphorbiae</name>
    <name type="common">potato aphid</name>
    <dbReference type="NCBI Taxonomy" id="13131"/>
    <lineage>
        <taxon>Eukaryota</taxon>
        <taxon>Metazoa</taxon>
        <taxon>Ecdysozoa</taxon>
        <taxon>Arthropoda</taxon>
        <taxon>Hexapoda</taxon>
        <taxon>Insecta</taxon>
        <taxon>Pterygota</taxon>
        <taxon>Neoptera</taxon>
        <taxon>Paraneoptera</taxon>
        <taxon>Hemiptera</taxon>
        <taxon>Sternorrhyncha</taxon>
        <taxon>Aphidomorpha</taxon>
        <taxon>Aphidoidea</taxon>
        <taxon>Aphididae</taxon>
        <taxon>Macrosiphini</taxon>
        <taxon>Macrosiphum</taxon>
    </lineage>
</organism>
<dbReference type="AlphaFoldDB" id="A0AAV0Y6D7"/>
<dbReference type="Proteomes" id="UP001160148">
    <property type="component" value="Unassembled WGS sequence"/>
</dbReference>
<evidence type="ECO:0000313" key="2">
    <source>
        <dbReference type="Proteomes" id="UP001160148"/>
    </source>
</evidence>
<comment type="caution">
    <text evidence="1">The sequence shown here is derived from an EMBL/GenBank/DDBJ whole genome shotgun (WGS) entry which is preliminary data.</text>
</comment>
<evidence type="ECO:0000313" key="1">
    <source>
        <dbReference type="EMBL" id="CAI6376470.1"/>
    </source>
</evidence>
<gene>
    <name evidence="1" type="ORF">MEUPH1_LOCUS29837</name>
</gene>
<dbReference type="EMBL" id="CARXXK010001487">
    <property type="protein sequence ID" value="CAI6376470.1"/>
    <property type="molecule type" value="Genomic_DNA"/>
</dbReference>
<protein>
    <recommendedName>
        <fullName evidence="3">HAT C-terminal dimerisation domain-containing protein</fullName>
    </recommendedName>
</protein>